<keyword evidence="5" id="KW-1185">Reference proteome</keyword>
<reference evidence="4" key="2">
    <citation type="journal article" date="2007" name="Science">
        <title>Draft genome sequence of the sexually transmitted pathogen Trichomonas vaginalis.</title>
        <authorList>
            <person name="Carlton J.M."/>
            <person name="Hirt R.P."/>
            <person name="Silva J.C."/>
            <person name="Delcher A.L."/>
            <person name="Schatz M."/>
            <person name="Zhao Q."/>
            <person name="Wortman J.R."/>
            <person name="Bidwell S.L."/>
            <person name="Alsmark U.C.M."/>
            <person name="Besteiro S."/>
            <person name="Sicheritz-Ponten T."/>
            <person name="Noel C.J."/>
            <person name="Dacks J.B."/>
            <person name="Foster P.G."/>
            <person name="Simillion C."/>
            <person name="Van de Peer Y."/>
            <person name="Miranda-Saavedra D."/>
            <person name="Barton G.J."/>
            <person name="Westrop G.D."/>
            <person name="Mueller S."/>
            <person name="Dessi D."/>
            <person name="Fiori P.L."/>
            <person name="Ren Q."/>
            <person name="Paulsen I."/>
            <person name="Zhang H."/>
            <person name="Bastida-Corcuera F.D."/>
            <person name="Simoes-Barbosa A."/>
            <person name="Brown M.T."/>
            <person name="Hayes R.D."/>
            <person name="Mukherjee M."/>
            <person name="Okumura C.Y."/>
            <person name="Schneider R."/>
            <person name="Smith A.J."/>
            <person name="Vanacova S."/>
            <person name="Villalvazo M."/>
            <person name="Haas B.J."/>
            <person name="Pertea M."/>
            <person name="Feldblyum T.V."/>
            <person name="Utterback T.R."/>
            <person name="Shu C.L."/>
            <person name="Osoegawa K."/>
            <person name="de Jong P.J."/>
            <person name="Hrdy I."/>
            <person name="Horvathova L."/>
            <person name="Zubacova Z."/>
            <person name="Dolezal P."/>
            <person name="Malik S.B."/>
            <person name="Logsdon J.M. Jr."/>
            <person name="Henze K."/>
            <person name="Gupta A."/>
            <person name="Wang C.C."/>
            <person name="Dunne R.L."/>
            <person name="Upcroft J.A."/>
            <person name="Upcroft P."/>
            <person name="White O."/>
            <person name="Salzberg S.L."/>
            <person name="Tang P."/>
            <person name="Chiu C.-H."/>
            <person name="Lee Y.-S."/>
            <person name="Embley T.M."/>
            <person name="Coombs G.H."/>
            <person name="Mottram J.C."/>
            <person name="Tachezy J."/>
            <person name="Fraser-Liggett C.M."/>
            <person name="Johnson P.J."/>
        </authorList>
    </citation>
    <scope>NUCLEOTIDE SEQUENCE [LARGE SCALE GENOMIC DNA]</scope>
    <source>
        <strain evidence="4">G3</strain>
    </source>
</reference>
<dbReference type="InterPro" id="IPR000873">
    <property type="entry name" value="AMP-dep_synth/lig_dom"/>
</dbReference>
<dbReference type="RefSeq" id="XP_001325323.1">
    <property type="nucleotide sequence ID" value="XM_001325288.1"/>
</dbReference>
<evidence type="ECO:0000256" key="2">
    <source>
        <dbReference type="ARBA" id="ARBA00022840"/>
    </source>
</evidence>
<dbReference type="GO" id="GO:0016020">
    <property type="term" value="C:membrane"/>
    <property type="evidence" value="ECO:0000318"/>
    <property type="project" value="GO_Central"/>
</dbReference>
<dbReference type="EMBL" id="DS113291">
    <property type="protein sequence ID" value="EAY13100.1"/>
    <property type="molecule type" value="Genomic_DNA"/>
</dbReference>
<keyword evidence="2" id="KW-0067">ATP-binding</keyword>
<dbReference type="InterPro" id="IPR020845">
    <property type="entry name" value="AMP-binding_CS"/>
</dbReference>
<dbReference type="AlphaFoldDB" id="A2E2S2"/>
<proteinExistence type="predicted"/>
<dbReference type="VEuPathDB" id="TrichDB:TVAG_212820"/>
<protein>
    <submittedName>
        <fullName evidence="4">AMP-binding enzyme family protein</fullName>
    </submittedName>
</protein>
<evidence type="ECO:0000259" key="3">
    <source>
        <dbReference type="Pfam" id="PF00501"/>
    </source>
</evidence>
<reference evidence="4" key="1">
    <citation type="submission" date="2006-10" db="EMBL/GenBank/DDBJ databases">
        <authorList>
            <person name="Amadeo P."/>
            <person name="Zhao Q."/>
            <person name="Wortman J."/>
            <person name="Fraser-Liggett C."/>
            <person name="Carlton J."/>
        </authorList>
    </citation>
    <scope>NUCLEOTIDE SEQUENCE</scope>
    <source>
        <strain evidence="4">G3</strain>
    </source>
</reference>
<dbReference type="GO" id="GO:0005783">
    <property type="term" value="C:endoplasmic reticulum"/>
    <property type="evidence" value="ECO:0000318"/>
    <property type="project" value="GO_Central"/>
</dbReference>
<dbReference type="PANTHER" id="PTHR43272">
    <property type="entry name" value="LONG-CHAIN-FATTY-ACID--COA LIGASE"/>
    <property type="match status" value="1"/>
</dbReference>
<dbReference type="KEGG" id="tva:4771073"/>
<dbReference type="OMA" id="QTQVSIC"/>
<dbReference type="InParanoid" id="A2E2S2"/>
<feature type="domain" description="AMP-dependent synthetase/ligase" evidence="3">
    <location>
        <begin position="55"/>
        <end position="473"/>
    </location>
</feature>
<dbReference type="GO" id="GO:0005524">
    <property type="term" value="F:ATP binding"/>
    <property type="evidence" value="ECO:0007669"/>
    <property type="project" value="UniProtKB-KW"/>
</dbReference>
<gene>
    <name evidence="4" type="ORF">TVAG_212820</name>
</gene>
<dbReference type="OrthoDB" id="1700726at2759"/>
<dbReference type="Pfam" id="PF00501">
    <property type="entry name" value="AMP-binding"/>
    <property type="match status" value="1"/>
</dbReference>
<dbReference type="STRING" id="5722.A2E2S2"/>
<dbReference type="VEuPathDB" id="TrichDB:TVAGG3_0166720"/>
<organism evidence="4 5">
    <name type="scientific">Trichomonas vaginalis (strain ATCC PRA-98 / G3)</name>
    <dbReference type="NCBI Taxonomy" id="412133"/>
    <lineage>
        <taxon>Eukaryota</taxon>
        <taxon>Metamonada</taxon>
        <taxon>Parabasalia</taxon>
        <taxon>Trichomonadida</taxon>
        <taxon>Trichomonadidae</taxon>
        <taxon>Trichomonas</taxon>
    </lineage>
</organism>
<dbReference type="PANTHER" id="PTHR43272:SF33">
    <property type="entry name" value="AMP-BINDING DOMAIN-CONTAINING PROTEIN-RELATED"/>
    <property type="match status" value="1"/>
</dbReference>
<evidence type="ECO:0000256" key="1">
    <source>
        <dbReference type="ARBA" id="ARBA00022741"/>
    </source>
</evidence>
<dbReference type="SMR" id="A2E2S2"/>
<dbReference type="eggNOG" id="KOG1256">
    <property type="taxonomic scope" value="Eukaryota"/>
</dbReference>
<name>A2E2S2_TRIV3</name>
<dbReference type="Proteomes" id="UP000001542">
    <property type="component" value="Unassembled WGS sequence"/>
</dbReference>
<dbReference type="PROSITE" id="PS00455">
    <property type="entry name" value="AMP_BINDING"/>
    <property type="match status" value="1"/>
</dbReference>
<dbReference type="GO" id="GO:0004467">
    <property type="term" value="F:long-chain fatty acid-CoA ligase activity"/>
    <property type="evidence" value="ECO:0000318"/>
    <property type="project" value="GO_Central"/>
</dbReference>
<dbReference type="InterPro" id="IPR042099">
    <property type="entry name" value="ANL_N_sf"/>
</dbReference>
<evidence type="ECO:0000313" key="5">
    <source>
        <dbReference type="Proteomes" id="UP000001542"/>
    </source>
</evidence>
<accession>A2E2S2</accession>
<sequence>MGSDYSVSYADIENKENETQVIYNAVAKKYGEERYVSNYPDAPEIGTLYDVIEYTAKKFPDIPFLGNRIYANGKWQNEFKFMNRLEFRKQRDALGSSLRTNFPSLGQNVGILSHNRVEWVLAQHACYAYRYVPVPIYDTFGIDNMLFIINFAHLTHVFIFSTKVQMLLDAIDENCCLTDLIIIESEDTPFNYDQYRNHRIRFHKFNDLLSCPHILPNTPPKPQDPAFIMFTSGTSGNSKGVVISHSNMIATSSATIIYVSHFTTKDRYLSYLPLAHVFESILHVIAQKSGTPIAIYSGDIKRLTEEFKIIRPTVVSGVPRVFERIHEGVQAQLKKKSAMLQSVFSAAISIKSALLRNLRIKKVPIFDMIFNPVRQAMGGCCRLIVCAGSYMPPELSHFMRLAFNCDFVIGYGLSETSGPILGQADSDCHDGTCGIPYPCGEVKLVDVEEMGFFASKKEGELLVRGAGVISGYYKNPEEQKINFEDGWLKTGDIFRVTESGQLQMVGRRKEIIKLSQGEYVSIQKLMNIYTQVKGVAQLYIHAGMSSRFLTAVAVLENGFAADENFLLKKFAEIGKENKLNGFEMIRGVFISPEEFSPANGLLTPSMKQCRRRIAEKYAQQLQALEAKSA</sequence>
<dbReference type="Gene3D" id="3.40.50.12780">
    <property type="entry name" value="N-terminal domain of ligase-like"/>
    <property type="match status" value="1"/>
</dbReference>
<evidence type="ECO:0000313" key="4">
    <source>
        <dbReference type="EMBL" id="EAY13100.1"/>
    </source>
</evidence>
<keyword evidence="1" id="KW-0547">Nucleotide-binding</keyword>
<dbReference type="SUPFAM" id="SSF56801">
    <property type="entry name" value="Acetyl-CoA synthetase-like"/>
    <property type="match status" value="1"/>
</dbReference>